<gene>
    <name evidence="1" type="ORF">CgunFtcFv8_009725</name>
</gene>
<sequence length="92" mass="10340">MRKQEPNRQAARARTAAADKAIHACQNPAARPVIYEDPQSRLPSKSSIQQPFVHSRHPSTLHPLTHLALTMPLRHAHVLYLLRNKALALDLV</sequence>
<evidence type="ECO:0000313" key="2">
    <source>
        <dbReference type="Proteomes" id="UP001331515"/>
    </source>
</evidence>
<proteinExistence type="predicted"/>
<accession>A0AAN8GXZ5</accession>
<name>A0AAN8GXZ5_CHAGU</name>
<reference evidence="1 2" key="1">
    <citation type="journal article" date="2023" name="Mol. Biol. Evol.">
        <title>Genomics of Secondarily Temperate Adaptation in the Only Non-Antarctic Icefish.</title>
        <authorList>
            <person name="Rivera-Colon A.G."/>
            <person name="Rayamajhi N."/>
            <person name="Minhas B.F."/>
            <person name="Madrigal G."/>
            <person name="Bilyk K.T."/>
            <person name="Yoon V."/>
            <person name="Hune M."/>
            <person name="Gregory S."/>
            <person name="Cheng C.H.C."/>
            <person name="Catchen J.M."/>
        </authorList>
    </citation>
    <scope>NUCLEOTIDE SEQUENCE [LARGE SCALE GENOMIC DNA]</scope>
    <source>
        <tissue evidence="1">White muscle</tissue>
    </source>
</reference>
<evidence type="ECO:0000313" key="1">
    <source>
        <dbReference type="EMBL" id="KAK5896089.1"/>
    </source>
</evidence>
<comment type="caution">
    <text evidence="1">The sequence shown here is derived from an EMBL/GenBank/DDBJ whole genome shotgun (WGS) entry which is preliminary data.</text>
</comment>
<dbReference type="AlphaFoldDB" id="A0AAN8GXZ5"/>
<keyword evidence="2" id="KW-1185">Reference proteome</keyword>
<dbReference type="Proteomes" id="UP001331515">
    <property type="component" value="Unassembled WGS sequence"/>
</dbReference>
<organism evidence="1 2">
    <name type="scientific">Champsocephalus gunnari</name>
    <name type="common">Mackerel icefish</name>
    <dbReference type="NCBI Taxonomy" id="52237"/>
    <lineage>
        <taxon>Eukaryota</taxon>
        <taxon>Metazoa</taxon>
        <taxon>Chordata</taxon>
        <taxon>Craniata</taxon>
        <taxon>Vertebrata</taxon>
        <taxon>Euteleostomi</taxon>
        <taxon>Actinopterygii</taxon>
        <taxon>Neopterygii</taxon>
        <taxon>Teleostei</taxon>
        <taxon>Neoteleostei</taxon>
        <taxon>Acanthomorphata</taxon>
        <taxon>Eupercaria</taxon>
        <taxon>Perciformes</taxon>
        <taxon>Notothenioidei</taxon>
        <taxon>Channichthyidae</taxon>
        <taxon>Champsocephalus</taxon>
    </lineage>
</organism>
<protein>
    <submittedName>
        <fullName evidence="1">Uncharacterized protein</fullName>
    </submittedName>
</protein>
<dbReference type="EMBL" id="JAURVH010001534">
    <property type="protein sequence ID" value="KAK5896089.1"/>
    <property type="molecule type" value="Genomic_DNA"/>
</dbReference>